<organism evidence="2 3">
    <name type="scientific">Rhodococcus opacus</name>
    <name type="common">Nocardia opaca</name>
    <dbReference type="NCBI Taxonomy" id="37919"/>
    <lineage>
        <taxon>Bacteria</taxon>
        <taxon>Bacillati</taxon>
        <taxon>Actinomycetota</taxon>
        <taxon>Actinomycetes</taxon>
        <taxon>Mycobacteriales</taxon>
        <taxon>Nocardiaceae</taxon>
        <taxon>Rhodococcus</taxon>
    </lineage>
</organism>
<dbReference type="EMBL" id="CP009112">
    <property type="protein sequence ID" value="ANS32554.1"/>
    <property type="molecule type" value="Genomic_DNA"/>
</dbReference>
<protein>
    <submittedName>
        <fullName evidence="2">Glycosyl transferases group 1 family protein</fullName>
    </submittedName>
</protein>
<dbReference type="PATRIC" id="fig|37919.13.peg.8401"/>
<feature type="compositionally biased region" description="Basic and acidic residues" evidence="1">
    <location>
        <begin position="18"/>
        <end position="29"/>
    </location>
</feature>
<dbReference type="SUPFAM" id="SSF53756">
    <property type="entry name" value="UDP-Glycosyltransferase/glycogen phosphorylase"/>
    <property type="match status" value="1"/>
</dbReference>
<dbReference type="Proteomes" id="UP000186108">
    <property type="component" value="Plasmid pR1CP1"/>
</dbReference>
<evidence type="ECO:0000313" key="2">
    <source>
        <dbReference type="EMBL" id="ANS32554.1"/>
    </source>
</evidence>
<feature type="region of interest" description="Disordered" evidence="1">
    <location>
        <begin position="1"/>
        <end position="35"/>
    </location>
</feature>
<feature type="compositionally biased region" description="Basic residues" evidence="1">
    <location>
        <begin position="205"/>
        <end position="217"/>
    </location>
</feature>
<proteinExistence type="predicted"/>
<dbReference type="Pfam" id="PF13692">
    <property type="entry name" value="Glyco_trans_1_4"/>
    <property type="match status" value="1"/>
</dbReference>
<evidence type="ECO:0000256" key="1">
    <source>
        <dbReference type="SAM" id="MobiDB-lite"/>
    </source>
</evidence>
<evidence type="ECO:0000313" key="3">
    <source>
        <dbReference type="Proteomes" id="UP000186108"/>
    </source>
</evidence>
<dbReference type="AlphaFoldDB" id="A0A1B1KJ14"/>
<dbReference type="GO" id="GO:0016740">
    <property type="term" value="F:transferase activity"/>
    <property type="evidence" value="ECO:0007669"/>
    <property type="project" value="UniProtKB-KW"/>
</dbReference>
<feature type="region of interest" description="Disordered" evidence="1">
    <location>
        <begin position="186"/>
        <end position="226"/>
    </location>
</feature>
<feature type="compositionally biased region" description="Basic and acidic residues" evidence="1">
    <location>
        <begin position="1"/>
        <end position="10"/>
    </location>
</feature>
<keyword evidence="2" id="KW-0808">Transferase</keyword>
<reference evidence="2 3" key="1">
    <citation type="submission" date="2014-07" db="EMBL/GenBank/DDBJ databases">
        <authorList>
            <person name="Zhang J.E."/>
            <person name="Yang H."/>
            <person name="Guo J."/>
            <person name="Deng Z."/>
            <person name="Luo H."/>
            <person name="Luo M."/>
            <person name="Zhao B."/>
        </authorList>
    </citation>
    <scope>NUCLEOTIDE SEQUENCE [LARGE SCALE GENOMIC DNA]</scope>
    <source>
        <strain evidence="2 3">1CP</strain>
        <plasmid evidence="3">Plasmid pr1cp1</plasmid>
    </source>
</reference>
<gene>
    <name evidence="2" type="ORF">R1CP_39855</name>
</gene>
<dbReference type="Gene3D" id="3.40.50.2000">
    <property type="entry name" value="Glycogen Phosphorylase B"/>
    <property type="match status" value="1"/>
</dbReference>
<sequence>MPDTHAHSRSTEAGPPTHDQHRPLDHPKPDQLPAGLADLPTIVALGPFDDPEHAEQLAAAFTVVRQIRQAQLLLVGTGAQRGAVVRRAAADKVETDVHLIEDPSGQQWTDLIATADFVVPSNTSDVLTLLDVLAAGRAVVIPEHPATVGLVLPTSAGLVYRRGDVYGMAQAMLRLLTTPELRNGMATRARDAATRSRAETETKYRRMSSAHAARRFRIPRDSHEPN</sequence>
<geneLocation type="plasmid" evidence="3">
    <name>pr1cp1</name>
</geneLocation>
<keyword evidence="2" id="KW-0614">Plasmid</keyword>
<dbReference type="PANTHER" id="PTHR12526">
    <property type="entry name" value="GLYCOSYLTRANSFERASE"/>
    <property type="match status" value="1"/>
</dbReference>
<dbReference type="RefSeq" id="WP_065493805.1">
    <property type="nucleotide sequence ID" value="NZ_CP009112.1"/>
</dbReference>
<feature type="compositionally biased region" description="Basic and acidic residues" evidence="1">
    <location>
        <begin position="188"/>
        <end position="204"/>
    </location>
</feature>
<accession>A0A1B1KJ14</accession>
<name>A0A1B1KJ14_RHOOP</name>